<gene>
    <name evidence="2" type="ORF">ACFQE1_16990</name>
</gene>
<dbReference type="Pfam" id="PF25925">
    <property type="entry name" value="DUF7970"/>
    <property type="match status" value="1"/>
</dbReference>
<dbReference type="Proteomes" id="UP001596328">
    <property type="component" value="Unassembled WGS sequence"/>
</dbReference>
<proteinExistence type="predicted"/>
<dbReference type="InterPro" id="IPR058276">
    <property type="entry name" value="DUF7970"/>
</dbReference>
<accession>A0ABD5S4P9</accession>
<evidence type="ECO:0000313" key="3">
    <source>
        <dbReference type="Proteomes" id="UP001596328"/>
    </source>
</evidence>
<evidence type="ECO:0000256" key="1">
    <source>
        <dbReference type="SAM" id="MobiDB-lite"/>
    </source>
</evidence>
<reference evidence="2 3" key="1">
    <citation type="journal article" date="2019" name="Int. J. Syst. Evol. Microbiol.">
        <title>The Global Catalogue of Microorganisms (GCM) 10K type strain sequencing project: providing services to taxonomists for standard genome sequencing and annotation.</title>
        <authorList>
            <consortium name="The Broad Institute Genomics Platform"/>
            <consortium name="The Broad Institute Genome Sequencing Center for Infectious Disease"/>
            <person name="Wu L."/>
            <person name="Ma J."/>
        </authorList>
    </citation>
    <scope>NUCLEOTIDE SEQUENCE [LARGE SCALE GENOMIC DNA]</scope>
    <source>
        <strain evidence="2 3">NBRC 111368</strain>
    </source>
</reference>
<feature type="region of interest" description="Disordered" evidence="1">
    <location>
        <begin position="1"/>
        <end position="54"/>
    </location>
</feature>
<protein>
    <submittedName>
        <fullName evidence="2">Uncharacterized protein</fullName>
    </submittedName>
</protein>
<sequence>MHSGDAEGVETDGGAAAGEHPADDAERTEGDVDVRESEPDRAETVGSLPGTDLDGLERGGLPYIFARRTVKADREALPVYVREEAGRGVAELERRLDDRFDGDELMSLDVREALLRAGLRNTDDVVAVLRAWGYGRR</sequence>
<feature type="compositionally biased region" description="Basic and acidic residues" evidence="1">
    <location>
        <begin position="20"/>
        <end position="43"/>
    </location>
</feature>
<dbReference type="EMBL" id="JBHSWU010000845">
    <property type="protein sequence ID" value="MFC6726028.1"/>
    <property type="molecule type" value="Genomic_DNA"/>
</dbReference>
<evidence type="ECO:0000313" key="2">
    <source>
        <dbReference type="EMBL" id="MFC6726028.1"/>
    </source>
</evidence>
<dbReference type="AlphaFoldDB" id="A0ABD5S4P9"/>
<organism evidence="2 3">
    <name type="scientific">Halobium palmae</name>
    <dbReference type="NCBI Taxonomy" id="1776492"/>
    <lineage>
        <taxon>Archaea</taxon>
        <taxon>Methanobacteriati</taxon>
        <taxon>Methanobacteriota</taxon>
        <taxon>Stenosarchaea group</taxon>
        <taxon>Halobacteria</taxon>
        <taxon>Halobacteriales</taxon>
        <taxon>Haloferacaceae</taxon>
        <taxon>Halobium</taxon>
    </lineage>
</organism>
<comment type="caution">
    <text evidence="2">The sequence shown here is derived from an EMBL/GenBank/DDBJ whole genome shotgun (WGS) entry which is preliminary data.</text>
</comment>
<name>A0ABD5S4P9_9EURY</name>
<keyword evidence="3" id="KW-1185">Reference proteome</keyword>